<name>A0A0L7M9Q3_PLAF4</name>
<protein>
    <submittedName>
        <fullName evidence="2">Uncharacterized protein</fullName>
    </submittedName>
</protein>
<dbReference type="KEGG" id="pfd:PFDG_05137"/>
<dbReference type="AlphaFoldDB" id="A0A0L7M9Q3"/>
<feature type="compositionally biased region" description="Polar residues" evidence="1">
    <location>
        <begin position="66"/>
        <end position="77"/>
    </location>
</feature>
<evidence type="ECO:0000313" key="3">
    <source>
        <dbReference type="Proteomes" id="UP000054282"/>
    </source>
</evidence>
<evidence type="ECO:0000256" key="1">
    <source>
        <dbReference type="SAM" id="MobiDB-lite"/>
    </source>
</evidence>
<dbReference type="Proteomes" id="UP000054282">
    <property type="component" value="Unassembled WGS sequence"/>
</dbReference>
<reference evidence="3" key="1">
    <citation type="submission" date="2006-09" db="EMBL/GenBank/DDBJ databases">
        <title>Annotation of Plasmodium falciparum Dd2.</title>
        <authorList>
            <consortium name="The Broad Institute Genome Sequencing Platform"/>
            <person name="Volkman S.K."/>
            <person name="Neafsey D.E."/>
            <person name="Dash A.P."/>
            <person name="Chitnis C.E."/>
            <person name="Hartl D.L."/>
            <person name="Young S.K."/>
            <person name="Zeng Q."/>
            <person name="Koehrsen M."/>
            <person name="Alvarado L."/>
            <person name="Berlin A."/>
            <person name="Borenstein D."/>
            <person name="Chapman S.B."/>
            <person name="Chen Z."/>
            <person name="Engels R."/>
            <person name="Freedman E."/>
            <person name="Gellesch M."/>
            <person name="Goldberg J."/>
            <person name="Griggs A."/>
            <person name="Gujja S."/>
            <person name="Heilman E.R."/>
            <person name="Heiman D.I."/>
            <person name="Howarth C."/>
            <person name="Jen D."/>
            <person name="Larson L."/>
            <person name="Mehta T."/>
            <person name="Neiman D."/>
            <person name="Park D."/>
            <person name="Pearson M."/>
            <person name="Roberts A."/>
            <person name="Saif S."/>
            <person name="Shea T."/>
            <person name="Shenoy N."/>
            <person name="Sisk P."/>
            <person name="Stolte C."/>
            <person name="Sykes S."/>
            <person name="Walk T."/>
            <person name="White J."/>
            <person name="Yandava C."/>
            <person name="Haas B."/>
            <person name="Henn M.R."/>
            <person name="Nusbaum C."/>
            <person name="Birren B."/>
        </authorList>
    </citation>
    <scope>NUCLEOTIDE SEQUENCE [LARGE SCALE GENOMIC DNA]</scope>
</reference>
<gene>
    <name evidence="2" type="ORF">PFDG_05137</name>
</gene>
<accession>A0A0L7M9Q3</accession>
<organism evidence="2 3">
    <name type="scientific">Plasmodium falciparum (isolate Dd2)</name>
    <dbReference type="NCBI Taxonomy" id="57267"/>
    <lineage>
        <taxon>Eukaryota</taxon>
        <taxon>Sar</taxon>
        <taxon>Alveolata</taxon>
        <taxon>Apicomplexa</taxon>
        <taxon>Aconoidasida</taxon>
        <taxon>Haemosporida</taxon>
        <taxon>Plasmodiidae</taxon>
        <taxon>Plasmodium</taxon>
        <taxon>Plasmodium (Laverania)</taxon>
    </lineage>
</organism>
<sequence length="83" mass="9947">MDDIYRNDDRKYMKSLHFYNNYLNTTRGTYVAHPYYYNNMRSNNKTQCSEPKNKGIAVGREDNKKNTNSINSHTRSLFFSHKK</sequence>
<proteinExistence type="predicted"/>
<feature type="region of interest" description="Disordered" evidence="1">
    <location>
        <begin position="56"/>
        <end position="83"/>
    </location>
</feature>
<reference evidence="3" key="2">
    <citation type="submission" date="2006-09" db="EMBL/GenBank/DDBJ databases">
        <title>The genome sequence of Plasmodium falciparum Dd2.</title>
        <authorList>
            <consortium name="The Broad Institute Genome Sequencing Platform"/>
            <person name="Birren B."/>
            <person name="Lander E."/>
            <person name="Galagan J."/>
            <person name="Nusbaum C."/>
            <person name="Devon K."/>
            <person name="Henn M."/>
            <person name="Jaffe D."/>
            <person name="Butler J."/>
            <person name="Alvarez P."/>
            <person name="Gnerre S."/>
            <person name="Grabherr M."/>
            <person name="Kleber M."/>
            <person name="Mauceli E."/>
            <person name="Brockman W."/>
            <person name="MacCallum I.A."/>
            <person name="Rounsley S."/>
            <person name="Young S."/>
            <person name="LaButti K."/>
            <person name="Pushparaj V."/>
            <person name="DeCaprio D."/>
            <person name="Crawford M."/>
            <person name="Koehrsen M."/>
            <person name="Engels R."/>
            <person name="Montgomery P."/>
            <person name="Pearson M."/>
            <person name="Howarth C."/>
            <person name="Larson L."/>
            <person name="Luoma S."/>
            <person name="White J."/>
            <person name="Kodira C."/>
            <person name="Zeng Q."/>
            <person name="O'Leary S."/>
            <person name="Yandava C."/>
            <person name="Alvarado L."/>
            <person name="Wirth D."/>
            <person name="Volkman S."/>
            <person name="Hartl D."/>
        </authorList>
    </citation>
    <scope>NUCLEOTIDE SEQUENCE [LARGE SCALE GENOMIC DNA]</scope>
</reference>
<evidence type="ECO:0000313" key="2">
    <source>
        <dbReference type="EMBL" id="KOB89587.1"/>
    </source>
</evidence>
<dbReference type="EMBL" id="GG702715">
    <property type="protein sequence ID" value="KOB89587.1"/>
    <property type="molecule type" value="Genomic_DNA"/>
</dbReference>